<evidence type="ECO:0000256" key="6">
    <source>
        <dbReference type="ARBA" id="ARBA00023295"/>
    </source>
</evidence>
<evidence type="ECO:0000259" key="9">
    <source>
        <dbReference type="SMART" id="SM01038"/>
    </source>
</evidence>
<dbReference type="PROSITE" id="PS00719">
    <property type="entry name" value="GLYCOSYL_HYDROL_F2_1"/>
    <property type="match status" value="1"/>
</dbReference>
<dbReference type="EMBL" id="RCUY01000009">
    <property type="protein sequence ID" value="RLP82165.1"/>
    <property type="molecule type" value="Genomic_DNA"/>
</dbReference>
<dbReference type="OrthoDB" id="9762066at2"/>
<dbReference type="Pfam" id="PF02836">
    <property type="entry name" value="Glyco_hydro_2_C"/>
    <property type="match status" value="1"/>
</dbReference>
<sequence length="1041" mass="113997">MTSANSTRPSVPAPLGTNTPPKSPDQRPVSGHSLVSERAPFGGRVRPARAWLHSDAPSISLNREWAFRLLPAADPLGEAVDAFAQPDTEVSGWERITVPGHWVLGERAHGAPIYTNVQYPFPLDAPFVPDENPTGDYRLSVDVPASYVDRVETEAVILRFDGVESLARVWWNGVEVGHFSGSRLAHELDVTDLVTAGSNTLAVRVHQWSAASYLEDQDQWWLPGIFRDVTLIARPVGGIEDLWLNTAWHNSVGTLTPEITAPASAFPINLSIPELDVAVSWGSAAEIGPLAVNAQAWSAESPTLYTAVVSARGETIAQRIGFRTVEIRGDRLLANGTRLVFHGMNRHEAHPDRGRVFDEAHAREDLARMKRFNVNAIRTSHYPPHPRLLDLADELGLWVMLENDLETHGFEVANWRGNPSDDPAWRDAYLDRIERMFERDKNHASIIMWSLGNEAGTGANLAEMSTWLHHRDPSRPVHYEGDYAGRYTDVYSRMYASVPETRSIGDGSTGSLLGCTPIEAARQRSKPFLHCEYVHAMGNGPGAIDQYEQLVHNFPRLHGGFVWEWRDHGLRTRTPEGTEYFGYGGDFGEEVHDGNFVMDGMISSDDIPSPGLYEYAAVVAPVRVDIAPDGTSLTLTNRRHTLDTADLLLRWELTSNDDEWDGGTWSIPPVSAGDTWAALAPPELLAAISEITAEAPGAEHWLSVDVQLRAETAWAPAGHVVARAQQRLSAPVPVQPAARITDWQDGVAPRTSIGLATLTDGHLNALAGAAASGPTLSLFRAPTDNDRGQAQGSLDVADPGLSRGLGVDAPPHADTWAAHRLHLLRARRLAAAHTVDAARLLERYAAPSSPEGMRMETRWESVPGEPDAVLLSVDIAPDSSWDLTLPRIGVRLELPADVDHARWFGTGPHESYPDSRTAARVGTFEAPLDELTVRYARPQESGHRADLRTLTLSRAGSPWLSLATLPDAAGRLPGFGLSRWSAEELARAAHWHELPESDRVFLTLDAAHSGIGSRACGPDIWPEFALRAEARTIRVILRPAH</sequence>
<dbReference type="SUPFAM" id="SSF49785">
    <property type="entry name" value="Galactose-binding domain-like"/>
    <property type="match status" value="1"/>
</dbReference>
<dbReference type="RefSeq" id="WP_121688710.1">
    <property type="nucleotide sequence ID" value="NZ_RCUY01000009.1"/>
</dbReference>
<comment type="similarity">
    <text evidence="2">Belongs to the glycosyl hydrolase 2 family.</text>
</comment>
<organism evidence="10 11">
    <name type="scientific">Mycetocola lacteus</name>
    <dbReference type="NCBI Taxonomy" id="76637"/>
    <lineage>
        <taxon>Bacteria</taxon>
        <taxon>Bacillati</taxon>
        <taxon>Actinomycetota</taxon>
        <taxon>Actinomycetes</taxon>
        <taxon>Micrococcales</taxon>
        <taxon>Microbacteriaceae</taxon>
        <taxon>Mycetocola</taxon>
    </lineage>
</organism>
<evidence type="ECO:0000256" key="5">
    <source>
        <dbReference type="ARBA" id="ARBA00022801"/>
    </source>
</evidence>
<dbReference type="PRINTS" id="PR00132">
    <property type="entry name" value="GLHYDRLASE2"/>
</dbReference>
<dbReference type="InterPro" id="IPR006103">
    <property type="entry name" value="Glyco_hydro_2_cat"/>
</dbReference>
<dbReference type="Pfam" id="PF02929">
    <property type="entry name" value="Bgal_small_N"/>
    <property type="match status" value="1"/>
</dbReference>
<keyword evidence="5" id="KW-0378">Hydrolase</keyword>
<dbReference type="SUPFAM" id="SSF74650">
    <property type="entry name" value="Galactose mutarotase-like"/>
    <property type="match status" value="1"/>
</dbReference>
<name>A0A3L7AQC3_9MICO</name>
<gene>
    <name evidence="10" type="ORF">D9V34_10135</name>
</gene>
<dbReference type="SMART" id="SM01038">
    <property type="entry name" value="Bgal_small_N"/>
    <property type="match status" value="1"/>
</dbReference>
<comment type="catalytic activity">
    <reaction evidence="1">
        <text>Hydrolysis of terminal non-reducing beta-D-galactose residues in beta-D-galactosides.</text>
        <dbReference type="EC" id="3.2.1.23"/>
    </reaction>
</comment>
<dbReference type="Gene3D" id="3.20.20.80">
    <property type="entry name" value="Glycosidases"/>
    <property type="match status" value="1"/>
</dbReference>
<dbReference type="PANTHER" id="PTHR46323">
    <property type="entry name" value="BETA-GALACTOSIDASE"/>
    <property type="match status" value="1"/>
</dbReference>
<dbReference type="SUPFAM" id="SSF51445">
    <property type="entry name" value="(Trans)glycosidases"/>
    <property type="match status" value="1"/>
</dbReference>
<dbReference type="Proteomes" id="UP000269438">
    <property type="component" value="Unassembled WGS sequence"/>
</dbReference>
<dbReference type="GO" id="GO:0009341">
    <property type="term" value="C:beta-galactosidase complex"/>
    <property type="evidence" value="ECO:0007669"/>
    <property type="project" value="InterPro"/>
</dbReference>
<dbReference type="InterPro" id="IPR023230">
    <property type="entry name" value="Glyco_hydro_2_CS"/>
</dbReference>
<evidence type="ECO:0000256" key="1">
    <source>
        <dbReference type="ARBA" id="ARBA00001412"/>
    </source>
</evidence>
<dbReference type="InterPro" id="IPR032312">
    <property type="entry name" value="LacZ_4"/>
</dbReference>
<evidence type="ECO:0000256" key="3">
    <source>
        <dbReference type="ARBA" id="ARBA00012756"/>
    </source>
</evidence>
<dbReference type="Gene3D" id="2.60.40.10">
    <property type="entry name" value="Immunoglobulins"/>
    <property type="match status" value="2"/>
</dbReference>
<dbReference type="GO" id="GO:0004565">
    <property type="term" value="F:beta-galactosidase activity"/>
    <property type="evidence" value="ECO:0007669"/>
    <property type="project" value="UniProtKB-EC"/>
</dbReference>
<evidence type="ECO:0000313" key="10">
    <source>
        <dbReference type="EMBL" id="RLP82165.1"/>
    </source>
</evidence>
<comment type="caution">
    <text evidence="10">The sequence shown here is derived from an EMBL/GenBank/DDBJ whole genome shotgun (WGS) entry which is preliminary data.</text>
</comment>
<dbReference type="AlphaFoldDB" id="A0A3L7AQC3"/>
<dbReference type="Gene3D" id="2.60.120.260">
    <property type="entry name" value="Galactose-binding domain-like"/>
    <property type="match status" value="1"/>
</dbReference>
<dbReference type="SUPFAM" id="SSF49303">
    <property type="entry name" value="beta-Galactosidase/glucuronidase domain"/>
    <property type="match status" value="2"/>
</dbReference>
<evidence type="ECO:0000313" key="11">
    <source>
        <dbReference type="Proteomes" id="UP000269438"/>
    </source>
</evidence>
<dbReference type="InterPro" id="IPR014718">
    <property type="entry name" value="GH-type_carb-bd"/>
</dbReference>
<protein>
    <recommendedName>
        <fullName evidence="4">Beta-galactosidase</fullName>
        <ecNumber evidence="3">3.2.1.23</ecNumber>
    </recommendedName>
    <alternativeName>
        <fullName evidence="7">Lactase</fullName>
    </alternativeName>
</protein>
<evidence type="ECO:0000256" key="8">
    <source>
        <dbReference type="SAM" id="MobiDB-lite"/>
    </source>
</evidence>
<evidence type="ECO:0000256" key="2">
    <source>
        <dbReference type="ARBA" id="ARBA00007401"/>
    </source>
</evidence>
<dbReference type="InterPro" id="IPR004199">
    <property type="entry name" value="B-gal_small/dom_5"/>
</dbReference>
<proteinExistence type="inferred from homology"/>
<feature type="region of interest" description="Disordered" evidence="8">
    <location>
        <begin position="1"/>
        <end position="39"/>
    </location>
</feature>
<evidence type="ECO:0000256" key="7">
    <source>
        <dbReference type="ARBA" id="ARBA00032230"/>
    </source>
</evidence>
<accession>A0A3L7AQC3</accession>
<keyword evidence="6" id="KW-0326">Glycosidase</keyword>
<dbReference type="InterPro" id="IPR036156">
    <property type="entry name" value="Beta-gal/glucu_dom_sf"/>
</dbReference>
<dbReference type="EC" id="3.2.1.23" evidence="3"/>
<reference evidence="10 11" key="1">
    <citation type="submission" date="2018-10" db="EMBL/GenBank/DDBJ databases">
        <authorList>
            <person name="Li J."/>
        </authorList>
    </citation>
    <scope>NUCLEOTIDE SEQUENCE [LARGE SCALE GENOMIC DNA]</scope>
    <source>
        <strain evidence="10 11">JCM 11654</strain>
    </source>
</reference>
<dbReference type="InterPro" id="IPR023232">
    <property type="entry name" value="Glyco_hydro_2_AS"/>
</dbReference>
<dbReference type="InterPro" id="IPR011013">
    <property type="entry name" value="Gal_mutarotase_sf_dom"/>
</dbReference>
<dbReference type="GO" id="GO:0005990">
    <property type="term" value="P:lactose catabolic process"/>
    <property type="evidence" value="ECO:0007669"/>
    <property type="project" value="TreeGrafter"/>
</dbReference>
<dbReference type="Pfam" id="PF02837">
    <property type="entry name" value="Glyco_hydro_2_N"/>
    <property type="match status" value="1"/>
</dbReference>
<feature type="domain" description="Beta galactosidase small chain/" evidence="9">
    <location>
        <begin position="746"/>
        <end position="1038"/>
    </location>
</feature>
<dbReference type="GO" id="GO:0030246">
    <property type="term" value="F:carbohydrate binding"/>
    <property type="evidence" value="ECO:0007669"/>
    <property type="project" value="InterPro"/>
</dbReference>
<dbReference type="Gene3D" id="2.70.98.10">
    <property type="match status" value="1"/>
</dbReference>
<dbReference type="InterPro" id="IPR050347">
    <property type="entry name" value="Bact_Beta-galactosidase"/>
</dbReference>
<dbReference type="InterPro" id="IPR006104">
    <property type="entry name" value="Glyco_hydro_2_N"/>
</dbReference>
<dbReference type="InterPro" id="IPR006101">
    <property type="entry name" value="Glyco_hydro_2"/>
</dbReference>
<dbReference type="InterPro" id="IPR017853">
    <property type="entry name" value="GH"/>
</dbReference>
<dbReference type="InterPro" id="IPR013783">
    <property type="entry name" value="Ig-like_fold"/>
</dbReference>
<evidence type="ECO:0000256" key="4">
    <source>
        <dbReference type="ARBA" id="ARBA00013303"/>
    </source>
</evidence>
<dbReference type="InterPro" id="IPR008979">
    <property type="entry name" value="Galactose-bd-like_sf"/>
</dbReference>
<dbReference type="PANTHER" id="PTHR46323:SF2">
    <property type="entry name" value="BETA-GALACTOSIDASE"/>
    <property type="match status" value="1"/>
</dbReference>
<dbReference type="PROSITE" id="PS00608">
    <property type="entry name" value="GLYCOSYL_HYDROL_F2_2"/>
    <property type="match status" value="1"/>
</dbReference>
<dbReference type="Pfam" id="PF16353">
    <property type="entry name" value="LacZ_4"/>
    <property type="match status" value="1"/>
</dbReference>
<keyword evidence="11" id="KW-1185">Reference proteome</keyword>